<dbReference type="Pfam" id="PF00400">
    <property type="entry name" value="WD40"/>
    <property type="match status" value="2"/>
</dbReference>
<feature type="repeat" description="WD" evidence="3">
    <location>
        <begin position="17"/>
        <end position="58"/>
    </location>
</feature>
<evidence type="ECO:0000256" key="2">
    <source>
        <dbReference type="ARBA" id="ARBA00022737"/>
    </source>
</evidence>
<dbReference type="InterPro" id="IPR019775">
    <property type="entry name" value="WD40_repeat_CS"/>
</dbReference>
<comment type="caution">
    <text evidence="4">The sequence shown here is derived from an EMBL/GenBank/DDBJ whole genome shotgun (WGS) entry which is preliminary data.</text>
</comment>
<dbReference type="Proteomes" id="UP000683000">
    <property type="component" value="Unassembled WGS sequence"/>
</dbReference>
<dbReference type="AlphaFoldDB" id="A0A8I2YZX7"/>
<dbReference type="EMBL" id="JAGFBS010000001">
    <property type="protein sequence ID" value="KAG6381506.1"/>
    <property type="molecule type" value="Genomic_DNA"/>
</dbReference>
<protein>
    <submittedName>
        <fullName evidence="4">WD40-repeat-containing domain protein</fullName>
    </submittedName>
</protein>
<dbReference type="InterPro" id="IPR036322">
    <property type="entry name" value="WD40_repeat_dom_sf"/>
</dbReference>
<dbReference type="InterPro" id="IPR001680">
    <property type="entry name" value="WD40_rpt"/>
</dbReference>
<dbReference type="PROSITE" id="PS50082">
    <property type="entry name" value="WD_REPEATS_2"/>
    <property type="match status" value="1"/>
</dbReference>
<dbReference type="PANTHER" id="PTHR22847">
    <property type="entry name" value="WD40 REPEAT PROTEIN"/>
    <property type="match status" value="1"/>
</dbReference>
<evidence type="ECO:0000313" key="5">
    <source>
        <dbReference type="Proteomes" id="UP000683000"/>
    </source>
</evidence>
<dbReference type="PROSITE" id="PS00678">
    <property type="entry name" value="WD_REPEATS_1"/>
    <property type="match status" value="1"/>
</dbReference>
<evidence type="ECO:0000256" key="1">
    <source>
        <dbReference type="ARBA" id="ARBA00022574"/>
    </source>
</evidence>
<keyword evidence="1 3" id="KW-0853">WD repeat</keyword>
<organism evidence="4 5">
    <name type="scientific">Boletus reticuloceps</name>
    <dbReference type="NCBI Taxonomy" id="495285"/>
    <lineage>
        <taxon>Eukaryota</taxon>
        <taxon>Fungi</taxon>
        <taxon>Dikarya</taxon>
        <taxon>Basidiomycota</taxon>
        <taxon>Agaricomycotina</taxon>
        <taxon>Agaricomycetes</taxon>
        <taxon>Agaricomycetidae</taxon>
        <taxon>Boletales</taxon>
        <taxon>Boletineae</taxon>
        <taxon>Boletaceae</taxon>
        <taxon>Boletoideae</taxon>
        <taxon>Boletus</taxon>
    </lineage>
</organism>
<dbReference type="SMART" id="SM00320">
    <property type="entry name" value="WD40"/>
    <property type="match status" value="4"/>
</dbReference>
<evidence type="ECO:0000313" key="4">
    <source>
        <dbReference type="EMBL" id="KAG6381506.1"/>
    </source>
</evidence>
<name>A0A8I2YZX7_9AGAM</name>
<sequence>MPSTDIHQSDLCLKFTLTRHTKAVNALAVSPQGSMLLSGGNDSRVVLWNLISGEMIQEYCVPSAGFVSCLAWVNLSNEEDAFVFGASDGNIHLYARGKDSPLFAFCSVTLAHEGTIESVAWDSIHRRLASVGNGEVRLWKVGDEAKSFVQLTIDAEKQPYVARAVHFCDSGSSLLVSYLESGFVFCFTIDPWQLKWKKKANGRIGSACFDGQQLLICNLRDGVDRYALPTMHRAQSYHHTILTNVPFQISVTRESGWVVVGGDNGFARIFDYQLGTFREKLDHGSAGDLIIAVTAYDGPKGCTIVTGSALDGHSSVKVWGQRNEVRSSQTSLPFTATPHGRTGVSIKQMIIFAFICIIVNLAMRYLPSSIPDDIDIAVMTRDLLRS</sequence>
<keyword evidence="5" id="KW-1185">Reference proteome</keyword>
<dbReference type="GO" id="GO:0042393">
    <property type="term" value="F:histone binding"/>
    <property type="evidence" value="ECO:0007669"/>
    <property type="project" value="TreeGrafter"/>
</dbReference>
<dbReference type="SUPFAM" id="SSF50978">
    <property type="entry name" value="WD40 repeat-like"/>
    <property type="match status" value="1"/>
</dbReference>
<accession>A0A8I2YZX7</accession>
<dbReference type="Gene3D" id="2.130.10.10">
    <property type="entry name" value="YVTN repeat-like/Quinoprotein amine dehydrogenase"/>
    <property type="match status" value="2"/>
</dbReference>
<reference evidence="4" key="1">
    <citation type="submission" date="2021-03" db="EMBL/GenBank/DDBJ databases">
        <title>Evolutionary innovations through gain and loss of genes in the ectomycorrhizal Boletales.</title>
        <authorList>
            <person name="Wu G."/>
            <person name="Miyauchi S."/>
            <person name="Morin E."/>
            <person name="Yang Z.-L."/>
            <person name="Xu J."/>
            <person name="Martin F.M."/>
        </authorList>
    </citation>
    <scope>NUCLEOTIDE SEQUENCE</scope>
    <source>
        <strain evidence="4">BR01</strain>
    </source>
</reference>
<dbReference type="OrthoDB" id="3238562at2759"/>
<gene>
    <name evidence="4" type="ORF">JVT61DRAFT_89</name>
</gene>
<keyword evidence="2" id="KW-0677">Repeat</keyword>
<proteinExistence type="predicted"/>
<evidence type="ECO:0000256" key="3">
    <source>
        <dbReference type="PROSITE-ProRule" id="PRU00221"/>
    </source>
</evidence>
<dbReference type="PROSITE" id="PS50294">
    <property type="entry name" value="WD_REPEATS_REGION"/>
    <property type="match status" value="1"/>
</dbReference>
<dbReference type="PANTHER" id="PTHR22847:SF637">
    <property type="entry name" value="WD REPEAT DOMAIN 5B"/>
    <property type="match status" value="1"/>
</dbReference>
<dbReference type="InterPro" id="IPR015943">
    <property type="entry name" value="WD40/YVTN_repeat-like_dom_sf"/>
</dbReference>
<dbReference type="GO" id="GO:0048188">
    <property type="term" value="C:Set1C/COMPASS complex"/>
    <property type="evidence" value="ECO:0007669"/>
    <property type="project" value="TreeGrafter"/>
</dbReference>